<dbReference type="EMBL" id="CP025958">
    <property type="protein sequence ID" value="AWM41786.1"/>
    <property type="molecule type" value="Genomic_DNA"/>
</dbReference>
<name>A0A2Z3HDI2_9BACT</name>
<keyword evidence="5" id="KW-1185">Reference proteome</keyword>
<dbReference type="Pfam" id="PF00293">
    <property type="entry name" value="NUDIX"/>
    <property type="match status" value="1"/>
</dbReference>
<dbReference type="RefSeq" id="WP_010038373.1">
    <property type="nucleotide sequence ID" value="NZ_CP025958.1"/>
</dbReference>
<dbReference type="GO" id="GO:0016787">
    <property type="term" value="F:hydrolase activity"/>
    <property type="evidence" value="ECO:0007669"/>
    <property type="project" value="UniProtKB-KW"/>
</dbReference>
<evidence type="ECO:0000259" key="3">
    <source>
        <dbReference type="PROSITE" id="PS51462"/>
    </source>
</evidence>
<dbReference type="OrthoDB" id="9786141at2"/>
<dbReference type="PRINTS" id="PR00502">
    <property type="entry name" value="NUDIXFAMILY"/>
</dbReference>
<accession>A0A2Z3HDI2</accession>
<dbReference type="KEGG" id="gog:C1280_35525"/>
<evidence type="ECO:0000256" key="2">
    <source>
        <dbReference type="RuleBase" id="RU003476"/>
    </source>
</evidence>
<dbReference type="InterPro" id="IPR020476">
    <property type="entry name" value="Nudix_hydrolase"/>
</dbReference>
<dbReference type="PANTHER" id="PTHR43736">
    <property type="entry name" value="ADP-RIBOSE PYROPHOSPHATASE"/>
    <property type="match status" value="1"/>
</dbReference>
<evidence type="ECO:0000256" key="1">
    <source>
        <dbReference type="ARBA" id="ARBA00022801"/>
    </source>
</evidence>
<dbReference type="PROSITE" id="PS51462">
    <property type="entry name" value="NUDIX"/>
    <property type="match status" value="1"/>
</dbReference>
<dbReference type="PROSITE" id="PS00893">
    <property type="entry name" value="NUDIX_BOX"/>
    <property type="match status" value="1"/>
</dbReference>
<dbReference type="Gene3D" id="3.90.79.10">
    <property type="entry name" value="Nucleoside Triphosphate Pyrophosphohydrolase"/>
    <property type="match status" value="1"/>
</dbReference>
<feature type="domain" description="Nudix hydrolase" evidence="3">
    <location>
        <begin position="15"/>
        <end position="146"/>
    </location>
</feature>
<protein>
    <submittedName>
        <fullName evidence="4">NUDIX hydrolase</fullName>
    </submittedName>
</protein>
<organism evidence="4 5">
    <name type="scientific">Gemmata obscuriglobus</name>
    <dbReference type="NCBI Taxonomy" id="114"/>
    <lineage>
        <taxon>Bacteria</taxon>
        <taxon>Pseudomonadati</taxon>
        <taxon>Planctomycetota</taxon>
        <taxon>Planctomycetia</taxon>
        <taxon>Gemmatales</taxon>
        <taxon>Gemmataceae</taxon>
        <taxon>Gemmata</taxon>
    </lineage>
</organism>
<keyword evidence="1 2" id="KW-0378">Hydrolase</keyword>
<evidence type="ECO:0000313" key="5">
    <source>
        <dbReference type="Proteomes" id="UP000245802"/>
    </source>
</evidence>
<dbReference type="Proteomes" id="UP000245802">
    <property type="component" value="Chromosome"/>
</dbReference>
<dbReference type="AlphaFoldDB" id="A0A2Z3HDI2"/>
<comment type="similarity">
    <text evidence="2">Belongs to the Nudix hydrolase family.</text>
</comment>
<evidence type="ECO:0000313" key="4">
    <source>
        <dbReference type="EMBL" id="AWM41786.1"/>
    </source>
</evidence>
<dbReference type="InterPro" id="IPR000086">
    <property type="entry name" value="NUDIX_hydrolase_dom"/>
</dbReference>
<gene>
    <name evidence="4" type="ORF">C1280_35525</name>
</gene>
<dbReference type="InterPro" id="IPR020084">
    <property type="entry name" value="NUDIX_hydrolase_CS"/>
</dbReference>
<dbReference type="PANTHER" id="PTHR43736:SF4">
    <property type="entry name" value="SLR1690 PROTEIN"/>
    <property type="match status" value="1"/>
</dbReference>
<reference evidence="4 5" key="1">
    <citation type="submission" date="2018-01" db="EMBL/GenBank/DDBJ databases">
        <title>G. obscuriglobus.</title>
        <authorList>
            <person name="Franke J."/>
            <person name="Blomberg W."/>
            <person name="Selmecki A."/>
        </authorList>
    </citation>
    <scope>NUCLEOTIDE SEQUENCE [LARGE SCALE GENOMIC DNA]</scope>
    <source>
        <strain evidence="4 5">DSM 5831</strain>
    </source>
</reference>
<dbReference type="InterPro" id="IPR015797">
    <property type="entry name" value="NUDIX_hydrolase-like_dom_sf"/>
</dbReference>
<dbReference type="CDD" id="cd18873">
    <property type="entry name" value="NUDIX_NadM_like"/>
    <property type="match status" value="1"/>
</dbReference>
<sequence length="152" mass="16549">MPTKSDPKHTYDYPRPALTVDVAIVTRENRPRVLLIQRKKAPFAGGWALPGGFVEKNEKLADAARRELMEETGVAVADLEQLYTAGDPGRDPRGWTVSVVYLARIEAGAVKPVAADDASAVGWFALDELPALAFDHAMLLGRVRARLVDRGA</sequence>
<proteinExistence type="inferred from homology"/>
<dbReference type="SUPFAM" id="SSF55811">
    <property type="entry name" value="Nudix"/>
    <property type="match status" value="1"/>
</dbReference>